<dbReference type="InterPro" id="IPR020003">
    <property type="entry name" value="ATPase_a/bsu_AS"/>
</dbReference>
<feature type="domain" description="ATPase F1/V1/A1 complex alpha/beta subunit nucleotide-binding" evidence="17">
    <location>
        <begin position="276"/>
        <end position="366"/>
    </location>
</feature>
<dbReference type="PROSITE" id="PS00152">
    <property type="entry name" value="ATPASE_ALPHA_BETA"/>
    <property type="match status" value="1"/>
</dbReference>
<dbReference type="CDD" id="cd18110">
    <property type="entry name" value="ATP-synt_F1_beta_C"/>
    <property type="match status" value="1"/>
</dbReference>
<dbReference type="CDD" id="cd01133">
    <property type="entry name" value="F1-ATPase_beta_CD"/>
    <property type="match status" value="1"/>
</dbReference>
<comment type="catalytic activity">
    <reaction evidence="14">
        <text>ATP + H2O + 4 H(+)(in) = ADP + phosphate + 5 H(+)(out)</text>
        <dbReference type="Rhea" id="RHEA:57720"/>
        <dbReference type="ChEBI" id="CHEBI:15377"/>
        <dbReference type="ChEBI" id="CHEBI:15378"/>
        <dbReference type="ChEBI" id="CHEBI:30616"/>
        <dbReference type="ChEBI" id="CHEBI:43474"/>
        <dbReference type="ChEBI" id="CHEBI:456216"/>
        <dbReference type="EC" id="7.1.2.2"/>
    </reaction>
    <physiologicalReaction direction="right-to-left" evidence="14">
        <dbReference type="Rhea" id="RHEA:57722"/>
    </physiologicalReaction>
</comment>
<evidence type="ECO:0000256" key="16">
    <source>
        <dbReference type="SAM" id="SignalP"/>
    </source>
</evidence>
<dbReference type="InterPro" id="IPR024034">
    <property type="entry name" value="ATPase_F1/V1_b/a_C"/>
</dbReference>
<keyword evidence="8" id="KW-1278">Translocase</keyword>
<evidence type="ECO:0000259" key="18">
    <source>
        <dbReference type="Pfam" id="PF02874"/>
    </source>
</evidence>
<evidence type="ECO:0000313" key="20">
    <source>
        <dbReference type="Ensembl" id="ENSACLP00000065131.1"/>
    </source>
</evidence>
<dbReference type="GO" id="GO:0046933">
    <property type="term" value="F:proton-transporting ATP synthase activity, rotational mechanism"/>
    <property type="evidence" value="ECO:0007669"/>
    <property type="project" value="InterPro"/>
</dbReference>
<gene>
    <name evidence="20" type="primary">ATP5F1B</name>
</gene>
<proteinExistence type="inferred from homology"/>
<sequence length="489" mass="51869">MLVVACFTLCAGAFLCLFPPSAILTMLGAVGRCCTGALQALKPGVQPLKALVGSPAVLSRRDYVAPAAAASTANGRIVAVIGAVVDVQFDEGLPPILNALEVAGRESRLVLEVAQHLGENTVRTIAMDGTEGLVRGQKVLDTGAPIRIPVGPETLGRIMNVIGEPIDERGPISTKQTAPIHAEAPEFTDMSVEQEILVTGIKVVDLLAPYAKGGKIGLFGGAGVGKTVLIMELINNVAKAHGGYSVFAGVGERTREGNDLYHEMIESGVINLKDTTSKVSALLGRIPSAVGYQPTLATDMGTMQERITTTKKGSITSVQAIYVPADDLTDPAPATTFAHLDATTVLSRAIAELGIYPAVDPLDSTSRIMDPNIVGAEHYDVARGVQKILQDYKSLQDIIAILGMDELSEEDKLTVARARKIQRFLSQPFQVAKVFTGHLGKLVPLKETIKGFKSILGGEYDALPEQAFYMVGPIEEVVQKAEKLAEEHS</sequence>
<dbReference type="Proteomes" id="UP000265100">
    <property type="component" value="Chromosome 23"/>
</dbReference>
<dbReference type="PANTHER" id="PTHR15184">
    <property type="entry name" value="ATP SYNTHASE"/>
    <property type="match status" value="1"/>
</dbReference>
<keyword evidence="4" id="KW-0813">Transport</keyword>
<dbReference type="CDD" id="cd18115">
    <property type="entry name" value="ATP-synt_F1_beta_N"/>
    <property type="match status" value="1"/>
</dbReference>
<protein>
    <recommendedName>
        <fullName evidence="3">H(+)-transporting two-sector ATPase</fullName>
        <ecNumber evidence="3">7.1.2.2</ecNumber>
    </recommendedName>
    <alternativeName>
        <fullName evidence="13">ATP synthase F1 subunit beta</fullName>
    </alternativeName>
</protein>
<keyword evidence="5" id="KW-0547">Nucleotide-binding</keyword>
<keyword evidence="10" id="KW-0472">Membrane</keyword>
<dbReference type="EC" id="7.1.2.2" evidence="3"/>
<keyword evidence="7" id="KW-0067">ATP-binding</keyword>
<dbReference type="InterPro" id="IPR000194">
    <property type="entry name" value="ATPase_F1/V1/A1_a/bsu_nucl-bd"/>
</dbReference>
<dbReference type="GeneTree" id="ENSGT00550000074800"/>
<dbReference type="GO" id="GO:0005524">
    <property type="term" value="F:ATP binding"/>
    <property type="evidence" value="ECO:0007669"/>
    <property type="project" value="UniProtKB-KW"/>
</dbReference>
<feature type="domain" description="ATPase F1/V1/A1 complex alpha/beta subunit N-terminal" evidence="18">
    <location>
        <begin position="77"/>
        <end position="143"/>
    </location>
</feature>
<dbReference type="GO" id="GO:0045259">
    <property type="term" value="C:proton-transporting ATP synthase complex"/>
    <property type="evidence" value="ECO:0007669"/>
    <property type="project" value="UniProtKB-KW"/>
</dbReference>
<evidence type="ECO:0000256" key="11">
    <source>
        <dbReference type="ARBA" id="ARBA00023196"/>
    </source>
</evidence>
<dbReference type="FunFam" id="3.40.50.300:FF:004189">
    <property type="entry name" value="AGAP012081-PA"/>
    <property type="match status" value="1"/>
</dbReference>
<comment type="subcellular location">
    <subcellularLocation>
        <location evidence="1">Membrane</location>
    </subcellularLocation>
</comment>
<dbReference type="Gene3D" id="3.40.50.300">
    <property type="entry name" value="P-loop containing nucleotide triphosphate hydrolases"/>
    <property type="match status" value="2"/>
</dbReference>
<dbReference type="InterPro" id="IPR027417">
    <property type="entry name" value="P-loop_NTPase"/>
</dbReference>
<evidence type="ECO:0000256" key="15">
    <source>
        <dbReference type="ARBA" id="ARBA00058650"/>
    </source>
</evidence>
<evidence type="ECO:0000313" key="21">
    <source>
        <dbReference type="Proteomes" id="UP000265100"/>
    </source>
</evidence>
<feature type="domain" description="ATP synthase A/B type C-terminal" evidence="19">
    <location>
        <begin position="372"/>
        <end position="451"/>
    </location>
</feature>
<dbReference type="HAMAP" id="MF_01347">
    <property type="entry name" value="ATP_synth_beta_bact"/>
    <property type="match status" value="1"/>
</dbReference>
<evidence type="ECO:0000256" key="14">
    <source>
        <dbReference type="ARBA" id="ARBA00048368"/>
    </source>
</evidence>
<evidence type="ECO:0000256" key="13">
    <source>
        <dbReference type="ARBA" id="ARBA00030784"/>
    </source>
</evidence>
<dbReference type="Gene3D" id="1.10.1140.10">
    <property type="entry name" value="Bovine Mitochondrial F1-atpase, Atp Synthase Beta Chain, Chain D, domain 3"/>
    <property type="match status" value="1"/>
</dbReference>
<reference evidence="21" key="2">
    <citation type="submission" date="2023-03" db="EMBL/GenBank/DDBJ databases">
        <authorList>
            <consortium name="Wellcome Sanger Institute Data Sharing"/>
        </authorList>
    </citation>
    <scope>NUCLEOTIDE SEQUENCE [LARGE SCALE GENOMIC DNA]</scope>
</reference>
<dbReference type="FunFam" id="1.10.1140.10:FF:000001">
    <property type="entry name" value="ATP synthase subunit beta"/>
    <property type="match status" value="1"/>
</dbReference>
<keyword evidence="6" id="KW-0375">Hydrogen ion transport</keyword>
<dbReference type="InterPro" id="IPR055190">
    <property type="entry name" value="ATP-synt_VA_C"/>
</dbReference>
<organism evidence="20 21">
    <name type="scientific">Astatotilapia calliptera</name>
    <name type="common">Eastern happy</name>
    <name type="synonym">Chromis callipterus</name>
    <dbReference type="NCBI Taxonomy" id="8154"/>
    <lineage>
        <taxon>Eukaryota</taxon>
        <taxon>Metazoa</taxon>
        <taxon>Chordata</taxon>
        <taxon>Craniata</taxon>
        <taxon>Vertebrata</taxon>
        <taxon>Euteleostomi</taxon>
        <taxon>Actinopterygii</taxon>
        <taxon>Neopterygii</taxon>
        <taxon>Teleostei</taxon>
        <taxon>Neoteleostei</taxon>
        <taxon>Acanthomorphata</taxon>
        <taxon>Ovalentaria</taxon>
        <taxon>Cichlomorphae</taxon>
        <taxon>Cichliformes</taxon>
        <taxon>Cichlidae</taxon>
        <taxon>African cichlids</taxon>
        <taxon>Pseudocrenilabrinae</taxon>
        <taxon>Haplochromini</taxon>
        <taxon>Astatotilapia</taxon>
    </lineage>
</organism>
<name>A0AAX7UJB4_ASTCA</name>
<evidence type="ECO:0000256" key="9">
    <source>
        <dbReference type="ARBA" id="ARBA00023065"/>
    </source>
</evidence>
<evidence type="ECO:0000256" key="7">
    <source>
        <dbReference type="ARBA" id="ARBA00022840"/>
    </source>
</evidence>
<accession>A0AAX7UJB4</accession>
<reference evidence="20" key="4">
    <citation type="submission" date="2025-09" db="UniProtKB">
        <authorList>
            <consortium name="Ensembl"/>
        </authorList>
    </citation>
    <scope>IDENTIFICATION</scope>
</reference>
<evidence type="ECO:0000256" key="5">
    <source>
        <dbReference type="ARBA" id="ARBA00022741"/>
    </source>
</evidence>
<comment type="similarity">
    <text evidence="2">Belongs to the ATPase alpha/beta chains family.</text>
</comment>
<feature type="chain" id="PRO_5044240035" description="H(+)-transporting two-sector ATPase" evidence="16">
    <location>
        <begin position="25"/>
        <end position="489"/>
    </location>
</feature>
<keyword evidence="16" id="KW-0732">Signal</keyword>
<keyword evidence="9" id="KW-0406">Ion transport</keyword>
<keyword evidence="12" id="KW-0066">ATP synthesis</keyword>
<dbReference type="SUPFAM" id="SSF52540">
    <property type="entry name" value="P-loop containing nucleoside triphosphate hydrolases"/>
    <property type="match status" value="1"/>
</dbReference>
<dbReference type="SUPFAM" id="SSF50615">
    <property type="entry name" value="N-terminal domain of alpha and beta subunits of F1 ATP synthase"/>
    <property type="match status" value="1"/>
</dbReference>
<keyword evidence="21" id="KW-1185">Reference proteome</keyword>
<evidence type="ECO:0000256" key="12">
    <source>
        <dbReference type="ARBA" id="ARBA00023310"/>
    </source>
</evidence>
<evidence type="ECO:0000256" key="2">
    <source>
        <dbReference type="ARBA" id="ARBA00008936"/>
    </source>
</evidence>
<evidence type="ECO:0000256" key="4">
    <source>
        <dbReference type="ARBA" id="ARBA00022448"/>
    </source>
</evidence>
<keyword evidence="11" id="KW-0139">CF(1)</keyword>
<feature type="signal peptide" evidence="16">
    <location>
        <begin position="1"/>
        <end position="24"/>
    </location>
</feature>
<comment type="function">
    <text evidence="15">Catalytic subunit beta, of the mitochondrial membrane ATP synthase complex (F(1)F(0) ATP synthase or Complex V) that produces ATP from ADP in the presence of a proton gradient across the membrane which is generated by electron transport complexes of the respiratory chain. ATP synthase complex consist of a soluble F(1) head domain - the catalytic core - and a membrane F(1) domain - the membrane proton channel. These two domains are linked by a central stalk rotating inside the F(1) region and a stationary peripheral stalk. During catalysis, ATP synthesis in the catalytic domain of F(1) is coupled via a rotary mechanism of the central stalk subunits to proton translocation. In vivo, can only synthesize ATP although its ATP hydrolase activity can be activated artificially in vitro. With the subunit alpha (ATP5F1A), forms the catalytic core in the F(1) domain.</text>
</comment>
<dbReference type="InterPro" id="IPR036121">
    <property type="entry name" value="ATPase_F1/V1/A1_a/bsu_N_sf"/>
</dbReference>
<dbReference type="GO" id="GO:0042776">
    <property type="term" value="P:proton motive force-driven mitochondrial ATP synthesis"/>
    <property type="evidence" value="ECO:0007669"/>
    <property type="project" value="TreeGrafter"/>
</dbReference>
<reference evidence="20 21" key="1">
    <citation type="submission" date="2018-05" db="EMBL/GenBank/DDBJ databases">
        <authorList>
            <person name="Datahose"/>
        </authorList>
    </citation>
    <scope>NUCLEOTIDE SEQUENCE</scope>
</reference>
<evidence type="ECO:0000256" key="10">
    <source>
        <dbReference type="ARBA" id="ARBA00023136"/>
    </source>
</evidence>
<dbReference type="SUPFAM" id="SSF47917">
    <property type="entry name" value="C-terminal domain of alpha and beta subunits of F1 ATP synthase"/>
    <property type="match status" value="1"/>
</dbReference>
<evidence type="ECO:0000256" key="3">
    <source>
        <dbReference type="ARBA" id="ARBA00012473"/>
    </source>
</evidence>
<dbReference type="Gene3D" id="2.40.10.170">
    <property type="match status" value="1"/>
</dbReference>
<dbReference type="Ensembl" id="ENSACLT00000060220.1">
    <property type="protein sequence ID" value="ENSACLP00000065131.1"/>
    <property type="gene ID" value="ENSACLG00000026089.2"/>
</dbReference>
<evidence type="ECO:0000259" key="19">
    <source>
        <dbReference type="Pfam" id="PF22919"/>
    </source>
</evidence>
<dbReference type="InterPro" id="IPR005722">
    <property type="entry name" value="ATP_synth_F1_bsu"/>
</dbReference>
<feature type="domain" description="ATPase F1/V1/A1 complex alpha/beta subunit nucleotide-binding" evidence="17">
    <location>
        <begin position="200"/>
        <end position="270"/>
    </location>
</feature>
<dbReference type="Pfam" id="PF02874">
    <property type="entry name" value="ATP-synt_ab_N"/>
    <property type="match status" value="1"/>
</dbReference>
<dbReference type="InterPro" id="IPR050053">
    <property type="entry name" value="ATPase_alpha/beta_chains"/>
</dbReference>
<evidence type="ECO:0000256" key="6">
    <source>
        <dbReference type="ARBA" id="ARBA00022781"/>
    </source>
</evidence>
<dbReference type="InterPro" id="IPR004100">
    <property type="entry name" value="ATPase_F1/V1/A1_a/bsu_N"/>
</dbReference>
<dbReference type="PANTHER" id="PTHR15184:SF71">
    <property type="entry name" value="ATP SYNTHASE SUBUNIT BETA, MITOCHONDRIAL"/>
    <property type="match status" value="1"/>
</dbReference>
<dbReference type="Pfam" id="PF22919">
    <property type="entry name" value="ATP-synt_VA_C"/>
    <property type="match status" value="1"/>
</dbReference>
<evidence type="ECO:0000256" key="8">
    <source>
        <dbReference type="ARBA" id="ARBA00022967"/>
    </source>
</evidence>
<evidence type="ECO:0000259" key="17">
    <source>
        <dbReference type="Pfam" id="PF00006"/>
    </source>
</evidence>
<dbReference type="AlphaFoldDB" id="A0AAX7UJB4"/>
<dbReference type="FunFam" id="2.40.10.170:FF:000004">
    <property type="entry name" value="ATP synthase subunit beta"/>
    <property type="match status" value="1"/>
</dbReference>
<dbReference type="Pfam" id="PF00006">
    <property type="entry name" value="ATP-synt_ab"/>
    <property type="match status" value="2"/>
</dbReference>
<evidence type="ECO:0000256" key="1">
    <source>
        <dbReference type="ARBA" id="ARBA00004370"/>
    </source>
</evidence>
<reference evidence="20" key="3">
    <citation type="submission" date="2025-08" db="UniProtKB">
        <authorList>
            <consortium name="Ensembl"/>
        </authorList>
    </citation>
    <scope>IDENTIFICATION</scope>
</reference>
<dbReference type="GO" id="GO:0005739">
    <property type="term" value="C:mitochondrion"/>
    <property type="evidence" value="ECO:0007669"/>
    <property type="project" value="GOC"/>
</dbReference>